<evidence type="ECO:0000313" key="9">
    <source>
        <dbReference type="EMBL" id="MDQ2094665.1"/>
    </source>
</evidence>
<dbReference type="InterPro" id="IPR014777">
    <property type="entry name" value="4pyrrole_Mease_sub1"/>
</dbReference>
<evidence type="ECO:0000256" key="3">
    <source>
        <dbReference type="ARBA" id="ARBA00022603"/>
    </source>
</evidence>
<keyword evidence="1 6" id="KW-0963">Cytoplasm</keyword>
<dbReference type="SUPFAM" id="SSF53790">
    <property type="entry name" value="Tetrapyrrole methylase"/>
    <property type="match status" value="1"/>
</dbReference>
<evidence type="ECO:0000256" key="4">
    <source>
        <dbReference type="ARBA" id="ARBA00022679"/>
    </source>
</evidence>
<dbReference type="Proteomes" id="UP001227162">
    <property type="component" value="Unassembled WGS sequence"/>
</dbReference>
<dbReference type="HAMAP" id="MF_01877">
    <property type="entry name" value="16SrRNA_methyltr_I"/>
    <property type="match status" value="1"/>
</dbReference>
<keyword evidence="5 6" id="KW-0949">S-adenosyl-L-methionine</keyword>
<dbReference type="CDD" id="cd11648">
    <property type="entry name" value="RsmI"/>
    <property type="match status" value="1"/>
</dbReference>
<evidence type="ECO:0000259" key="8">
    <source>
        <dbReference type="Pfam" id="PF23016"/>
    </source>
</evidence>
<dbReference type="RefSeq" id="WP_317626772.1">
    <property type="nucleotide sequence ID" value="NZ_JANFFA010000003.1"/>
</dbReference>
<dbReference type="InterPro" id="IPR035996">
    <property type="entry name" value="4pyrrol_Methylase_sf"/>
</dbReference>
<evidence type="ECO:0000256" key="1">
    <source>
        <dbReference type="ARBA" id="ARBA00022490"/>
    </source>
</evidence>
<feature type="domain" description="RsmI HTH" evidence="8">
    <location>
        <begin position="234"/>
        <end position="275"/>
    </location>
</feature>
<dbReference type="InterPro" id="IPR000878">
    <property type="entry name" value="4pyrrol_Mease"/>
</dbReference>
<dbReference type="AlphaFoldDB" id="A0AAJ1UA72"/>
<evidence type="ECO:0000313" key="10">
    <source>
        <dbReference type="Proteomes" id="UP001227162"/>
    </source>
</evidence>
<protein>
    <recommendedName>
        <fullName evidence="6">Ribosomal RNA small subunit methyltransferase I</fullName>
        <ecNumber evidence="6">2.1.1.198</ecNumber>
    </recommendedName>
    <alternativeName>
        <fullName evidence="6">16S rRNA 2'-O-ribose C1402 methyltransferase</fullName>
    </alternativeName>
    <alternativeName>
        <fullName evidence="6">rRNA (cytidine-2'-O-)-methyltransferase RsmI</fullName>
    </alternativeName>
</protein>
<evidence type="ECO:0000256" key="6">
    <source>
        <dbReference type="HAMAP-Rule" id="MF_01877"/>
    </source>
</evidence>
<dbReference type="NCBIfam" id="TIGR00096">
    <property type="entry name" value="16S rRNA (cytidine(1402)-2'-O)-methyltransferase"/>
    <property type="match status" value="1"/>
</dbReference>
<keyword evidence="10" id="KW-1185">Reference proteome</keyword>
<reference evidence="9" key="1">
    <citation type="submission" date="2022-07" db="EMBL/GenBank/DDBJ databases">
        <authorList>
            <person name="Otstavnykh N."/>
            <person name="Isaeva M."/>
            <person name="Bystritskaya E."/>
        </authorList>
    </citation>
    <scope>NUCLEOTIDE SEQUENCE</scope>
    <source>
        <strain evidence="9">10Alg 79</strain>
    </source>
</reference>
<comment type="catalytic activity">
    <reaction evidence="6">
        <text>cytidine(1402) in 16S rRNA + S-adenosyl-L-methionine = 2'-O-methylcytidine(1402) in 16S rRNA + S-adenosyl-L-homocysteine + H(+)</text>
        <dbReference type="Rhea" id="RHEA:42924"/>
        <dbReference type="Rhea" id="RHEA-COMP:10285"/>
        <dbReference type="Rhea" id="RHEA-COMP:10286"/>
        <dbReference type="ChEBI" id="CHEBI:15378"/>
        <dbReference type="ChEBI" id="CHEBI:57856"/>
        <dbReference type="ChEBI" id="CHEBI:59789"/>
        <dbReference type="ChEBI" id="CHEBI:74495"/>
        <dbReference type="ChEBI" id="CHEBI:82748"/>
        <dbReference type="EC" id="2.1.1.198"/>
    </reaction>
</comment>
<dbReference type="FunFam" id="3.30.950.10:FF:000002">
    <property type="entry name" value="Ribosomal RNA small subunit methyltransferase I"/>
    <property type="match status" value="1"/>
</dbReference>
<reference evidence="9" key="2">
    <citation type="submission" date="2023-04" db="EMBL/GenBank/DDBJ databases">
        <title>'Rhodoalgimonas zhirmunskyi' gen. nov., isolated from a red alga.</title>
        <authorList>
            <person name="Nedashkovskaya O.I."/>
            <person name="Otstavnykh N.Y."/>
            <person name="Bystritskaya E.P."/>
            <person name="Balabanova L.A."/>
            <person name="Isaeva M.P."/>
        </authorList>
    </citation>
    <scope>NUCLEOTIDE SEQUENCE</scope>
    <source>
        <strain evidence="9">10Alg 79</strain>
    </source>
</reference>
<name>A0AAJ1UA72_9RHOB</name>
<dbReference type="InterPro" id="IPR053910">
    <property type="entry name" value="RsmI_HTH"/>
</dbReference>
<dbReference type="Gene3D" id="3.30.950.10">
    <property type="entry name" value="Methyltransferase, Cobalt-precorrin-4 Transmethylase, Domain 2"/>
    <property type="match status" value="1"/>
</dbReference>
<dbReference type="EC" id="2.1.1.198" evidence="6"/>
<dbReference type="GO" id="GO:0005737">
    <property type="term" value="C:cytoplasm"/>
    <property type="evidence" value="ECO:0007669"/>
    <property type="project" value="UniProtKB-SubCell"/>
</dbReference>
<keyword evidence="4 6" id="KW-0808">Transferase</keyword>
<gene>
    <name evidence="6 9" type="primary">rsmI</name>
    <name evidence="9" type="ORF">NOI20_11140</name>
</gene>
<dbReference type="InterPro" id="IPR008189">
    <property type="entry name" value="rRNA_ssu_MeTfrase_I"/>
</dbReference>
<sequence length="280" mass="29701">MAPGLYLVAVPIGTARDITLRALDILRTADVIAAEDTRSMRRLMEIHGVQASGRPIVSYHDHNGERARPGLLKALSEGKSVAYASEAGMPMVADPGFDLARAARAEGYYVTAAPGASAALTALLLSGLPTERFFFGGFLPTAAGKRLTALRELSAVPGSLIFYESPRRIAATLAAAAEALGGTREAAVCRELTKKFEEVRKGTLAELATQLDGETVKGEVVLVIGKGDLPNLSEIDVESLLREALKDGSVRDAADRVAAETGLKRRDVYQRALALSRGED</sequence>
<dbReference type="GO" id="GO:0070677">
    <property type="term" value="F:rRNA (cytosine-2'-O-)-methyltransferase activity"/>
    <property type="evidence" value="ECO:0007669"/>
    <property type="project" value="UniProtKB-UniRule"/>
</dbReference>
<dbReference type="Pfam" id="PF23016">
    <property type="entry name" value="RsmI_C"/>
    <property type="match status" value="1"/>
</dbReference>
<comment type="subcellular location">
    <subcellularLocation>
        <location evidence="6">Cytoplasm</location>
    </subcellularLocation>
</comment>
<dbReference type="EMBL" id="JANFFA010000003">
    <property type="protein sequence ID" value="MDQ2094665.1"/>
    <property type="molecule type" value="Genomic_DNA"/>
</dbReference>
<dbReference type="PIRSF" id="PIRSF005917">
    <property type="entry name" value="MTase_YraL"/>
    <property type="match status" value="1"/>
</dbReference>
<keyword evidence="2 6" id="KW-0698">rRNA processing</keyword>
<evidence type="ECO:0000256" key="5">
    <source>
        <dbReference type="ARBA" id="ARBA00022691"/>
    </source>
</evidence>
<organism evidence="9 10">
    <name type="scientific">Rhodalgimonas zhirmunskyi</name>
    <dbReference type="NCBI Taxonomy" id="2964767"/>
    <lineage>
        <taxon>Bacteria</taxon>
        <taxon>Pseudomonadati</taxon>
        <taxon>Pseudomonadota</taxon>
        <taxon>Alphaproteobacteria</taxon>
        <taxon>Rhodobacterales</taxon>
        <taxon>Roseobacteraceae</taxon>
        <taxon>Rhodalgimonas</taxon>
    </lineage>
</organism>
<accession>A0AAJ1UA72</accession>
<comment type="similarity">
    <text evidence="6">Belongs to the methyltransferase superfamily. RsmI family.</text>
</comment>
<dbReference type="InterPro" id="IPR014776">
    <property type="entry name" value="4pyrrole_Mease_sub2"/>
</dbReference>
<evidence type="ECO:0000256" key="2">
    <source>
        <dbReference type="ARBA" id="ARBA00022552"/>
    </source>
</evidence>
<dbReference type="PANTHER" id="PTHR46111">
    <property type="entry name" value="RIBOSOMAL RNA SMALL SUBUNIT METHYLTRANSFERASE I"/>
    <property type="match status" value="1"/>
</dbReference>
<dbReference type="PANTHER" id="PTHR46111:SF1">
    <property type="entry name" value="RIBOSOMAL RNA SMALL SUBUNIT METHYLTRANSFERASE I"/>
    <property type="match status" value="1"/>
</dbReference>
<feature type="domain" description="Tetrapyrrole methylase" evidence="7">
    <location>
        <begin position="5"/>
        <end position="208"/>
    </location>
</feature>
<comment type="caution">
    <text evidence="9">The sequence shown here is derived from an EMBL/GenBank/DDBJ whole genome shotgun (WGS) entry which is preliminary data.</text>
</comment>
<evidence type="ECO:0000259" key="7">
    <source>
        <dbReference type="Pfam" id="PF00590"/>
    </source>
</evidence>
<dbReference type="Gene3D" id="3.40.1010.10">
    <property type="entry name" value="Cobalt-precorrin-4 Transmethylase, Domain 1"/>
    <property type="match status" value="1"/>
</dbReference>
<keyword evidence="3 6" id="KW-0489">Methyltransferase</keyword>
<comment type="function">
    <text evidence="6">Catalyzes the 2'-O-methylation of the ribose of cytidine 1402 (C1402) in 16S rRNA.</text>
</comment>
<proteinExistence type="inferred from homology"/>
<dbReference type="Pfam" id="PF00590">
    <property type="entry name" value="TP_methylase"/>
    <property type="match status" value="1"/>
</dbReference>